<dbReference type="RefSeq" id="WP_106394637.1">
    <property type="nucleotide sequence ID" value="NZ_PVNK01000238.1"/>
</dbReference>
<comment type="caution">
    <text evidence="1">The sequence shown here is derived from an EMBL/GenBank/DDBJ whole genome shotgun (WGS) entry which is preliminary data.</text>
</comment>
<accession>A0A2S9XFB2</accession>
<name>A0A2S9XFB2_9BACT</name>
<evidence type="ECO:0000313" key="1">
    <source>
        <dbReference type="EMBL" id="PRP91549.1"/>
    </source>
</evidence>
<dbReference type="AlphaFoldDB" id="A0A2S9XFB2"/>
<keyword evidence="2" id="KW-1185">Reference proteome</keyword>
<dbReference type="EMBL" id="PVNK01000238">
    <property type="protein sequence ID" value="PRP91549.1"/>
    <property type="molecule type" value="Genomic_DNA"/>
</dbReference>
<protein>
    <submittedName>
        <fullName evidence="1">Uncharacterized protein</fullName>
    </submittedName>
</protein>
<sequence length="904" mass="96165">MSGHARWRAAALAVSLVLVSGCGGALVKLAKDREWAELDRRARAQKQAPRGKAARAWAQALVELDKPEEARAVLLRDFRSGGQEPSLLALAKLERELGLLGVAAAHYTRLGDIDLDALTGSPEAELACDLLRRRARAQAELGEALAADLDMRRLALWCPEALREEDRGFLSSIQPGASAQAEGQRSLDALAPKPEAIATLEAQLADRLELARKRGPRAVVALAEAEGMQVEPDDVAVLLAAEFGGALGPGLMSSRRLSAWIGDTAPDDLLAAIDTLPDGAREYALLRLTSVRELDGASDSRQGWIVAAMASLGGQGPHEAAKAWRVAASVGDLSGAEFALNTNLRDMIPVAVEAEVGEAGDGGLTPAPAHWSQRVPVDRRSFDLLLTLARLLEHRGQAVLALELRRAVLVAGHEVGLAQVTASAVEEVRRQLVLGHPWQALALAEVVPGPLLDEILLAVASALGLSRAAGLDEAEAADRNVVWRSLGDPWFERWDPRLDVAVAGLHLDRDDLRCPELGRWLDPEADEELARVGLDPVRARAAVEAAIADLGAPATGVELARALESDLALSCTAPLVNLLHAGPHELALATLDERLIHAPELGASTQLQLHAELALAHGQTKRATLLTISAAAQTTDPRGLWARAAVAGRSFGAREYSIDALRQVLAHSDGLDDSAARRELVLLRLRDVDGDAIVREGDPAAVDAVREQLRIYVDEAPRARQWSRVDRVLWMLASEARADALAWERLIEIVVDEQLRARHPEAVSALERAAAGAGATLVSDPGIDGDLAFLSDSDALCARAASRARAPSEDASPSQESRQRLVGAATTCAPRARADALAALISISDPGAQTELRQRVLAGPIAAEINPDRPGVARTVAALDRPGAALRVVFDLPLDPVWVVDGPW</sequence>
<gene>
    <name evidence="1" type="ORF">ENSA5_54250</name>
</gene>
<dbReference type="Proteomes" id="UP000237968">
    <property type="component" value="Unassembled WGS sequence"/>
</dbReference>
<proteinExistence type="predicted"/>
<dbReference type="PROSITE" id="PS51257">
    <property type="entry name" value="PROKAR_LIPOPROTEIN"/>
    <property type="match status" value="1"/>
</dbReference>
<dbReference type="OrthoDB" id="5487505at2"/>
<reference evidence="1 2" key="1">
    <citation type="submission" date="2018-03" db="EMBL/GenBank/DDBJ databases">
        <title>Draft Genome Sequences of the Obligatory Marine Myxobacteria Enhygromyxa salina SWB005.</title>
        <authorList>
            <person name="Poehlein A."/>
            <person name="Moghaddam J.A."/>
            <person name="Harms H."/>
            <person name="Alanjari M."/>
            <person name="Koenig G.M."/>
            <person name="Daniel R."/>
            <person name="Schaeberle T.F."/>
        </authorList>
    </citation>
    <scope>NUCLEOTIDE SEQUENCE [LARGE SCALE GENOMIC DNA]</scope>
    <source>
        <strain evidence="1 2">SWB005</strain>
    </source>
</reference>
<evidence type="ECO:0000313" key="2">
    <source>
        <dbReference type="Proteomes" id="UP000237968"/>
    </source>
</evidence>
<organism evidence="1 2">
    <name type="scientific">Enhygromyxa salina</name>
    <dbReference type="NCBI Taxonomy" id="215803"/>
    <lineage>
        <taxon>Bacteria</taxon>
        <taxon>Pseudomonadati</taxon>
        <taxon>Myxococcota</taxon>
        <taxon>Polyangia</taxon>
        <taxon>Nannocystales</taxon>
        <taxon>Nannocystaceae</taxon>
        <taxon>Enhygromyxa</taxon>
    </lineage>
</organism>